<dbReference type="Proteomes" id="UP000799302">
    <property type="component" value="Unassembled WGS sequence"/>
</dbReference>
<accession>A0A6A6UCE4</accession>
<gene>
    <name evidence="3" type="ORF">BT63DRAFT_455090</name>
</gene>
<feature type="compositionally biased region" description="Polar residues" evidence="2">
    <location>
        <begin position="1"/>
        <end position="22"/>
    </location>
</feature>
<feature type="region of interest" description="Disordered" evidence="2">
    <location>
        <begin position="1"/>
        <end position="84"/>
    </location>
</feature>
<keyword evidence="4" id="KW-1185">Reference proteome</keyword>
<feature type="coiled-coil region" evidence="1">
    <location>
        <begin position="116"/>
        <end position="168"/>
    </location>
</feature>
<evidence type="ECO:0000256" key="1">
    <source>
        <dbReference type="SAM" id="Coils"/>
    </source>
</evidence>
<protein>
    <submittedName>
        <fullName evidence="3">Uncharacterized protein</fullName>
    </submittedName>
</protein>
<dbReference type="AlphaFoldDB" id="A0A6A6UCE4"/>
<feature type="compositionally biased region" description="Polar residues" evidence="2">
    <location>
        <begin position="62"/>
        <end position="83"/>
    </location>
</feature>
<organism evidence="3 4">
    <name type="scientific">Microthyrium microscopicum</name>
    <dbReference type="NCBI Taxonomy" id="703497"/>
    <lineage>
        <taxon>Eukaryota</taxon>
        <taxon>Fungi</taxon>
        <taxon>Dikarya</taxon>
        <taxon>Ascomycota</taxon>
        <taxon>Pezizomycotina</taxon>
        <taxon>Dothideomycetes</taxon>
        <taxon>Dothideomycetes incertae sedis</taxon>
        <taxon>Microthyriales</taxon>
        <taxon>Microthyriaceae</taxon>
        <taxon>Microthyrium</taxon>
    </lineage>
</organism>
<reference evidence="3" key="1">
    <citation type="journal article" date="2020" name="Stud. Mycol.">
        <title>101 Dothideomycetes genomes: a test case for predicting lifestyles and emergence of pathogens.</title>
        <authorList>
            <person name="Haridas S."/>
            <person name="Albert R."/>
            <person name="Binder M."/>
            <person name="Bloem J."/>
            <person name="Labutti K."/>
            <person name="Salamov A."/>
            <person name="Andreopoulos B."/>
            <person name="Baker S."/>
            <person name="Barry K."/>
            <person name="Bills G."/>
            <person name="Bluhm B."/>
            <person name="Cannon C."/>
            <person name="Castanera R."/>
            <person name="Culley D."/>
            <person name="Daum C."/>
            <person name="Ezra D."/>
            <person name="Gonzalez J."/>
            <person name="Henrissat B."/>
            <person name="Kuo A."/>
            <person name="Liang C."/>
            <person name="Lipzen A."/>
            <person name="Lutzoni F."/>
            <person name="Magnuson J."/>
            <person name="Mondo S."/>
            <person name="Nolan M."/>
            <person name="Ohm R."/>
            <person name="Pangilinan J."/>
            <person name="Park H.-J."/>
            <person name="Ramirez L."/>
            <person name="Alfaro M."/>
            <person name="Sun H."/>
            <person name="Tritt A."/>
            <person name="Yoshinaga Y."/>
            <person name="Zwiers L.-H."/>
            <person name="Turgeon B."/>
            <person name="Goodwin S."/>
            <person name="Spatafora J."/>
            <person name="Crous P."/>
            <person name="Grigoriev I."/>
        </authorList>
    </citation>
    <scope>NUCLEOTIDE SEQUENCE</scope>
    <source>
        <strain evidence="3">CBS 115976</strain>
    </source>
</reference>
<sequence length="220" mass="24479">MSSSKEQLPLTPSDSDVAQKPSTQPPSPNLAAHTAQPSPPPRPAQPPRTVTPSPQAHPIQPPGSTQLPRSISATLTPSGSGTVTVPGRDEVLTFNLFSLPASSPVDPSTPGLDPSSQRALERLAKLEFELEDVQLQMNEMEHDSRASYQFLRRERAEVRRDIEAAAERVAQAVSMNFQGMDHYVKITPRGLEVRYVLDGVEHNRLYRRREFENHDYPWDL</sequence>
<evidence type="ECO:0000313" key="3">
    <source>
        <dbReference type="EMBL" id="KAF2669117.1"/>
    </source>
</evidence>
<dbReference type="EMBL" id="MU004235">
    <property type="protein sequence ID" value="KAF2669117.1"/>
    <property type="molecule type" value="Genomic_DNA"/>
</dbReference>
<keyword evidence="1" id="KW-0175">Coiled coil</keyword>
<evidence type="ECO:0000256" key="2">
    <source>
        <dbReference type="SAM" id="MobiDB-lite"/>
    </source>
</evidence>
<name>A0A6A6UCE4_9PEZI</name>
<evidence type="ECO:0000313" key="4">
    <source>
        <dbReference type="Proteomes" id="UP000799302"/>
    </source>
</evidence>
<feature type="compositionally biased region" description="Pro residues" evidence="2">
    <location>
        <begin position="37"/>
        <end position="46"/>
    </location>
</feature>
<proteinExistence type="predicted"/>